<proteinExistence type="predicted"/>
<evidence type="ECO:0000313" key="1">
    <source>
        <dbReference type="EMBL" id="OUI85202.1"/>
    </source>
</evidence>
<comment type="caution">
    <text evidence="1">The sequence shown here is derived from an EMBL/GenBank/DDBJ whole genome shotgun (WGS) entry which is preliminary data.</text>
</comment>
<gene>
    <name evidence="1" type="ORF">HC62_11640</name>
</gene>
<organism evidence="1 2">
    <name type="scientific">Acetobacter tropicalis</name>
    <dbReference type="NCBI Taxonomy" id="104102"/>
    <lineage>
        <taxon>Bacteria</taxon>
        <taxon>Pseudomonadati</taxon>
        <taxon>Pseudomonadota</taxon>
        <taxon>Alphaproteobacteria</taxon>
        <taxon>Acetobacterales</taxon>
        <taxon>Acetobacteraceae</taxon>
        <taxon>Acetobacter</taxon>
    </lineage>
</organism>
<accession>A0A252A6L4</accession>
<dbReference type="EMBL" id="JOMM01000037">
    <property type="protein sequence ID" value="OUI85202.1"/>
    <property type="molecule type" value="Genomic_DNA"/>
</dbReference>
<evidence type="ECO:0000313" key="2">
    <source>
        <dbReference type="Proteomes" id="UP000194565"/>
    </source>
</evidence>
<dbReference type="AlphaFoldDB" id="A0A252A6L4"/>
<sequence>MRNIIMRDDAVRMLSGPNQRGWLARNTRYDPETDRLLVWNIITWKWCLATTENILELCPLCVRGFGDPGGIWKDVRSKATRQFYAPQQCGDAPVYSEAERSAWLRESRRRKCLPERIEIFNIIQGRWVAVTQENLAEHYSRSYWEPIGLGRAWAEIEAGRVAAPETELTLREHAEFLAEHLFGTLPKTPATADERISVIVEDFYSAREEQERAPPPPPPPPLPQQLPTFEERLDARMPEVLEVWATSQKGHITSRLVVEGLLQYQWPLSRIHQRALAQAMRQAGWTSRRNAKMRFWVKNA</sequence>
<dbReference type="Proteomes" id="UP000194565">
    <property type="component" value="Unassembled WGS sequence"/>
</dbReference>
<name>A0A252A6L4_9PROT</name>
<reference evidence="1 2" key="1">
    <citation type="submission" date="2014-06" db="EMBL/GenBank/DDBJ databases">
        <authorList>
            <person name="Ju J."/>
            <person name="Zhang J."/>
        </authorList>
    </citation>
    <scope>NUCLEOTIDE SEQUENCE [LARGE SCALE GENOMIC DNA]</scope>
    <source>
        <strain evidence="1">DmW_042</strain>
    </source>
</reference>
<protein>
    <submittedName>
        <fullName evidence="1">Uncharacterized protein</fullName>
    </submittedName>
</protein>